<keyword evidence="6 11" id="KW-0418">Kinase</keyword>
<organism evidence="11 12">
    <name type="scientific">Hungatella hathewayi</name>
    <dbReference type="NCBI Taxonomy" id="154046"/>
    <lineage>
        <taxon>Bacteria</taxon>
        <taxon>Bacillati</taxon>
        <taxon>Bacillota</taxon>
        <taxon>Clostridia</taxon>
        <taxon>Lachnospirales</taxon>
        <taxon>Lachnospiraceae</taxon>
        <taxon>Hungatella</taxon>
    </lineage>
</organism>
<evidence type="ECO:0000259" key="10">
    <source>
        <dbReference type="PROSITE" id="PS50109"/>
    </source>
</evidence>
<gene>
    <name evidence="11" type="ORF">DWX41_22365</name>
</gene>
<dbReference type="Pfam" id="PF00512">
    <property type="entry name" value="HisKA"/>
    <property type="match status" value="1"/>
</dbReference>
<evidence type="ECO:0000256" key="3">
    <source>
        <dbReference type="ARBA" id="ARBA00022553"/>
    </source>
</evidence>
<keyword evidence="5 9" id="KW-0812">Transmembrane</keyword>
<evidence type="ECO:0000256" key="4">
    <source>
        <dbReference type="ARBA" id="ARBA00022679"/>
    </source>
</evidence>
<evidence type="ECO:0000313" key="12">
    <source>
        <dbReference type="Proteomes" id="UP000261111"/>
    </source>
</evidence>
<name>A0A3E2WCH6_9FIRM</name>
<keyword evidence="7 9" id="KW-1133">Transmembrane helix</keyword>
<keyword evidence="3" id="KW-0597">Phosphoprotein</keyword>
<dbReference type="SMART" id="SM00388">
    <property type="entry name" value="HisKA"/>
    <property type="match status" value="1"/>
</dbReference>
<feature type="domain" description="Histidine kinase" evidence="10">
    <location>
        <begin position="214"/>
        <end position="404"/>
    </location>
</feature>
<feature type="transmembrane region" description="Helical" evidence="9">
    <location>
        <begin position="183"/>
        <end position="205"/>
    </location>
</feature>
<dbReference type="PANTHER" id="PTHR45436">
    <property type="entry name" value="SENSOR HISTIDINE KINASE YKOH"/>
    <property type="match status" value="1"/>
</dbReference>
<comment type="catalytic activity">
    <reaction evidence="1">
        <text>ATP + protein L-histidine = ADP + protein N-phospho-L-histidine.</text>
        <dbReference type="EC" id="2.7.13.3"/>
    </reaction>
</comment>
<evidence type="ECO:0000313" key="11">
    <source>
        <dbReference type="EMBL" id="RGC23425.1"/>
    </source>
</evidence>
<evidence type="ECO:0000256" key="5">
    <source>
        <dbReference type="ARBA" id="ARBA00022692"/>
    </source>
</evidence>
<comment type="caution">
    <text evidence="11">The sequence shown here is derived from an EMBL/GenBank/DDBJ whole genome shotgun (WGS) entry which is preliminary data.</text>
</comment>
<evidence type="ECO:0000256" key="6">
    <source>
        <dbReference type="ARBA" id="ARBA00022777"/>
    </source>
</evidence>
<dbReference type="InterPro" id="IPR005467">
    <property type="entry name" value="His_kinase_dom"/>
</dbReference>
<dbReference type="Gene3D" id="3.30.565.10">
    <property type="entry name" value="Histidine kinase-like ATPase, C-terminal domain"/>
    <property type="match status" value="1"/>
</dbReference>
<dbReference type="InterPro" id="IPR003661">
    <property type="entry name" value="HisK_dim/P_dom"/>
</dbReference>
<accession>A0A3E2WCH6</accession>
<keyword evidence="4" id="KW-0808">Transferase</keyword>
<dbReference type="PANTHER" id="PTHR45436:SF5">
    <property type="entry name" value="SENSOR HISTIDINE KINASE TRCS"/>
    <property type="match status" value="1"/>
</dbReference>
<dbReference type="InterPro" id="IPR036097">
    <property type="entry name" value="HisK_dim/P_sf"/>
</dbReference>
<proteinExistence type="predicted"/>
<dbReference type="Proteomes" id="UP000261111">
    <property type="component" value="Unassembled WGS sequence"/>
</dbReference>
<dbReference type="SUPFAM" id="SSF55874">
    <property type="entry name" value="ATPase domain of HSP90 chaperone/DNA topoisomerase II/histidine kinase"/>
    <property type="match status" value="1"/>
</dbReference>
<evidence type="ECO:0000256" key="8">
    <source>
        <dbReference type="ARBA" id="ARBA00023012"/>
    </source>
</evidence>
<dbReference type="Gene3D" id="1.10.287.130">
    <property type="match status" value="1"/>
</dbReference>
<evidence type="ECO:0000256" key="9">
    <source>
        <dbReference type="SAM" id="Phobius"/>
    </source>
</evidence>
<evidence type="ECO:0000256" key="2">
    <source>
        <dbReference type="ARBA" id="ARBA00012438"/>
    </source>
</evidence>
<sequence>MTGLWTYIFGVCGRNWGWKTTSGPYSNTVTDWRYNMQLWKKNFLVTFMMFLFIIYGSLLLLHGLLYRNELEQWMARAVSGEKGIALFLREIQTDEGDTSRINQSSVLRSYMLSGVKLRVEQDGRIQADLLPADLPNDKPVQIIEHQNIPYVLIQDRLVNAGSVTKIAYMESMAPLQQNQQRRALFMAGMGVLLSAVVGGMLYFTMKRINRPVSRIAHELRTPLTGIQGYAQYLMLGNLSEEDRFFAAQQMEQSAREMNDIVEKLLIMGGVREGRVLMQKIDLAHMLNDIQSLYPYIEVNCMRDFLQGDRTLVRCMLENLIQNAAAGGSRVRVSADAYRITVWNDGQAVSGKKLKWMNRSQGTPASYTDRHGFGISLCHDIAGVHGWKLFYRSTEADGTTAEILL</sequence>
<reference evidence="11 12" key="1">
    <citation type="submission" date="2018-08" db="EMBL/GenBank/DDBJ databases">
        <title>A genome reference for cultivated species of the human gut microbiota.</title>
        <authorList>
            <person name="Zou Y."/>
            <person name="Xue W."/>
            <person name="Luo G."/>
        </authorList>
    </citation>
    <scope>NUCLEOTIDE SEQUENCE [LARGE SCALE GENOMIC DNA]</scope>
    <source>
        <strain evidence="11 12">AF19-21</strain>
    </source>
</reference>
<feature type="transmembrane region" description="Helical" evidence="9">
    <location>
        <begin position="43"/>
        <end position="66"/>
    </location>
</feature>
<protein>
    <recommendedName>
        <fullName evidence="2">histidine kinase</fullName>
        <ecNumber evidence="2">2.7.13.3</ecNumber>
    </recommendedName>
</protein>
<dbReference type="SUPFAM" id="SSF47384">
    <property type="entry name" value="Homodimeric domain of signal transducing histidine kinase"/>
    <property type="match status" value="1"/>
</dbReference>
<evidence type="ECO:0000256" key="7">
    <source>
        <dbReference type="ARBA" id="ARBA00022989"/>
    </source>
</evidence>
<dbReference type="GO" id="GO:0000155">
    <property type="term" value="F:phosphorelay sensor kinase activity"/>
    <property type="evidence" value="ECO:0007669"/>
    <property type="project" value="InterPro"/>
</dbReference>
<evidence type="ECO:0000256" key="1">
    <source>
        <dbReference type="ARBA" id="ARBA00000085"/>
    </source>
</evidence>
<keyword evidence="8" id="KW-0902">Two-component regulatory system</keyword>
<dbReference type="AlphaFoldDB" id="A0A3E2WCH6"/>
<dbReference type="InterPro" id="IPR003594">
    <property type="entry name" value="HATPase_dom"/>
</dbReference>
<dbReference type="EMBL" id="QVIA01000045">
    <property type="protein sequence ID" value="RGC23425.1"/>
    <property type="molecule type" value="Genomic_DNA"/>
</dbReference>
<dbReference type="GO" id="GO:0005886">
    <property type="term" value="C:plasma membrane"/>
    <property type="evidence" value="ECO:0007669"/>
    <property type="project" value="TreeGrafter"/>
</dbReference>
<dbReference type="InterPro" id="IPR036890">
    <property type="entry name" value="HATPase_C_sf"/>
</dbReference>
<dbReference type="PROSITE" id="PS50109">
    <property type="entry name" value="HIS_KIN"/>
    <property type="match status" value="1"/>
</dbReference>
<dbReference type="EC" id="2.7.13.3" evidence="2"/>
<dbReference type="CDD" id="cd00082">
    <property type="entry name" value="HisKA"/>
    <property type="match status" value="1"/>
</dbReference>
<dbReference type="Pfam" id="PF02518">
    <property type="entry name" value="HATPase_c"/>
    <property type="match status" value="1"/>
</dbReference>
<keyword evidence="9" id="KW-0472">Membrane</keyword>
<dbReference type="InterPro" id="IPR050428">
    <property type="entry name" value="TCS_sensor_his_kinase"/>
</dbReference>